<evidence type="ECO:0000313" key="2">
    <source>
        <dbReference type="EMBL" id="MFN2976127.1"/>
    </source>
</evidence>
<name>A0ABW9KKP0_9BACT</name>
<dbReference type="Proteomes" id="UP001634747">
    <property type="component" value="Unassembled WGS sequence"/>
</dbReference>
<dbReference type="EMBL" id="JBJYXY010000001">
    <property type="protein sequence ID" value="MFN2976127.1"/>
    <property type="molecule type" value="Genomic_DNA"/>
</dbReference>
<keyword evidence="1" id="KW-0732">Signal</keyword>
<feature type="chain" id="PRO_5045381470" description="Outer membrane protein beta-barrel domain-containing protein" evidence="1">
    <location>
        <begin position="21"/>
        <end position="198"/>
    </location>
</feature>
<accession>A0ABW9KKP0</accession>
<proteinExistence type="predicted"/>
<reference evidence="2 3" key="1">
    <citation type="submission" date="2024-12" db="EMBL/GenBank/DDBJ databases">
        <authorList>
            <person name="Lee Y."/>
        </authorList>
    </citation>
    <scope>NUCLEOTIDE SEQUENCE [LARGE SCALE GENOMIC DNA]</scope>
    <source>
        <strain evidence="2 3">03SUJ4</strain>
    </source>
</reference>
<evidence type="ECO:0000256" key="1">
    <source>
        <dbReference type="SAM" id="SignalP"/>
    </source>
</evidence>
<keyword evidence="3" id="KW-1185">Reference proteome</keyword>
<sequence length="198" mass="20734">MLTICAIAATIMGASSRAQAQATANNEPAHVLVSLRYSATRANSPPGSCGCFLLQGAALDAALPFTSRLSAVLEAAGNHANVVPGTSRQLSTVTLLAGPRYTAQFGLRHSVFAQGIFGAVRGFDADFRRGNDATDTATAFAYAIGGGYAFRLTHTVELRPIQLDLLQTNLPNGANSRQRNLRFGAGVAFTVPLGIARR</sequence>
<gene>
    <name evidence="2" type="ORF">ACK2TP_10160</name>
</gene>
<feature type="signal peptide" evidence="1">
    <location>
        <begin position="1"/>
        <end position="20"/>
    </location>
</feature>
<protein>
    <recommendedName>
        <fullName evidence="4">Outer membrane protein beta-barrel domain-containing protein</fullName>
    </recommendedName>
</protein>
<evidence type="ECO:0000313" key="3">
    <source>
        <dbReference type="Proteomes" id="UP001634747"/>
    </source>
</evidence>
<comment type="caution">
    <text evidence="2">The sequence shown here is derived from an EMBL/GenBank/DDBJ whole genome shotgun (WGS) entry which is preliminary data.</text>
</comment>
<dbReference type="RefSeq" id="WP_263412382.1">
    <property type="nucleotide sequence ID" value="NZ_BAABBH010000001.1"/>
</dbReference>
<evidence type="ECO:0008006" key="4">
    <source>
        <dbReference type="Google" id="ProtNLM"/>
    </source>
</evidence>
<organism evidence="2 3">
    <name type="scientific">Terriglobus aquaticus</name>
    <dbReference type="NCBI Taxonomy" id="940139"/>
    <lineage>
        <taxon>Bacteria</taxon>
        <taxon>Pseudomonadati</taxon>
        <taxon>Acidobacteriota</taxon>
        <taxon>Terriglobia</taxon>
        <taxon>Terriglobales</taxon>
        <taxon>Acidobacteriaceae</taxon>
        <taxon>Terriglobus</taxon>
    </lineage>
</organism>